<comment type="caution">
    <text evidence="1">The sequence shown here is derived from an EMBL/GenBank/DDBJ whole genome shotgun (WGS) entry which is preliminary data.</text>
</comment>
<evidence type="ECO:0000313" key="2">
    <source>
        <dbReference type="Proteomes" id="UP000735302"/>
    </source>
</evidence>
<name>A0AAV4AN53_9GAST</name>
<organism evidence="1 2">
    <name type="scientific">Plakobranchus ocellatus</name>
    <dbReference type="NCBI Taxonomy" id="259542"/>
    <lineage>
        <taxon>Eukaryota</taxon>
        <taxon>Metazoa</taxon>
        <taxon>Spiralia</taxon>
        <taxon>Lophotrochozoa</taxon>
        <taxon>Mollusca</taxon>
        <taxon>Gastropoda</taxon>
        <taxon>Heterobranchia</taxon>
        <taxon>Euthyneura</taxon>
        <taxon>Panpulmonata</taxon>
        <taxon>Sacoglossa</taxon>
        <taxon>Placobranchoidea</taxon>
        <taxon>Plakobranchidae</taxon>
        <taxon>Plakobranchus</taxon>
    </lineage>
</organism>
<keyword evidence="2" id="KW-1185">Reference proteome</keyword>
<reference evidence="1 2" key="1">
    <citation type="journal article" date="2021" name="Elife">
        <title>Chloroplast acquisition without the gene transfer in kleptoplastic sea slugs, Plakobranchus ocellatus.</title>
        <authorList>
            <person name="Maeda T."/>
            <person name="Takahashi S."/>
            <person name="Yoshida T."/>
            <person name="Shimamura S."/>
            <person name="Takaki Y."/>
            <person name="Nagai Y."/>
            <person name="Toyoda A."/>
            <person name="Suzuki Y."/>
            <person name="Arimoto A."/>
            <person name="Ishii H."/>
            <person name="Satoh N."/>
            <person name="Nishiyama T."/>
            <person name="Hasebe M."/>
            <person name="Maruyama T."/>
            <person name="Minagawa J."/>
            <person name="Obokata J."/>
            <person name="Shigenobu S."/>
        </authorList>
    </citation>
    <scope>NUCLEOTIDE SEQUENCE [LARGE SCALE GENOMIC DNA]</scope>
</reference>
<dbReference type="Proteomes" id="UP000735302">
    <property type="component" value="Unassembled WGS sequence"/>
</dbReference>
<gene>
    <name evidence="1" type="ORF">PoB_003451300</name>
</gene>
<accession>A0AAV4AN53</accession>
<dbReference type="EMBL" id="BLXT01003924">
    <property type="protein sequence ID" value="GFO08008.1"/>
    <property type="molecule type" value="Genomic_DNA"/>
</dbReference>
<protein>
    <recommendedName>
        <fullName evidence="3">Ig-like domain-containing protein</fullName>
    </recommendedName>
</protein>
<evidence type="ECO:0008006" key="3">
    <source>
        <dbReference type="Google" id="ProtNLM"/>
    </source>
</evidence>
<proteinExistence type="predicted"/>
<sequence>MEKCLATLELKYEDTSVRAQCKLEFPVMRFDTLTAGMQALLPSLKGGVNILTFKGYAPTNSTRLRTHETLDPRWQPFYENGTGNASLAAVNLGWISVVFGYIVDSVSCKDDIRLRCWCEIEGQREKAWSNIDQIKGPVEPHVVIPITTPIKDEWGGGIVDETFAGAICEGREYSDSRGSLQWYIYRNGTVEKATGSRGAFVFWETVKKISRKQHLVHDPNFNHMFYLVFRLSPFSSLQMNTLLLPPFINPLRFTSKVVDYLESKCSHRHLRSALSVKVSRLDKVIELECRLTNSTPSVRQKSIPNEEYTATTGSIVVLAPVEEDYTSVTVEGSHLLKCSTAATPPITYTWVAEGKESLKLNQSVGFKTGYLELLKLPKHVNKAGDFL</sequence>
<evidence type="ECO:0000313" key="1">
    <source>
        <dbReference type="EMBL" id="GFO08008.1"/>
    </source>
</evidence>
<dbReference type="AlphaFoldDB" id="A0AAV4AN53"/>